<comment type="caution">
    <text evidence="2">The sequence shown here is derived from an EMBL/GenBank/DDBJ whole genome shotgun (WGS) entry which is preliminary data.</text>
</comment>
<evidence type="ECO:0000313" key="2">
    <source>
        <dbReference type="EMBL" id="KAK7580531.1"/>
    </source>
</evidence>
<feature type="region of interest" description="Disordered" evidence="1">
    <location>
        <begin position="12"/>
        <end position="42"/>
    </location>
</feature>
<keyword evidence="3" id="KW-1185">Reference proteome</keyword>
<evidence type="ECO:0000256" key="1">
    <source>
        <dbReference type="SAM" id="MobiDB-lite"/>
    </source>
</evidence>
<evidence type="ECO:0000313" key="3">
    <source>
        <dbReference type="Proteomes" id="UP001367676"/>
    </source>
</evidence>
<proteinExistence type="predicted"/>
<sequence length="168" mass="19742">MHWKTARYTLNIDKAEAQNGQNKWDDKSHHGRNNPPRGDSSIRHRISWELEKSLPRFGGGLPVPALYFEALLRTSRDNIYPAGDETMRNAAYEWKNAAVPIAIDKHEAFFIRFLQSKVTRDSQNGEEKRRQKWFPISRRDLDFSRWQIEICAQIWSVPVPLDDIFSKF</sequence>
<dbReference type="AlphaFoldDB" id="A0AAN9TRV2"/>
<organism evidence="2 3">
    <name type="scientific">Parthenolecanium corni</name>
    <dbReference type="NCBI Taxonomy" id="536013"/>
    <lineage>
        <taxon>Eukaryota</taxon>
        <taxon>Metazoa</taxon>
        <taxon>Ecdysozoa</taxon>
        <taxon>Arthropoda</taxon>
        <taxon>Hexapoda</taxon>
        <taxon>Insecta</taxon>
        <taxon>Pterygota</taxon>
        <taxon>Neoptera</taxon>
        <taxon>Paraneoptera</taxon>
        <taxon>Hemiptera</taxon>
        <taxon>Sternorrhyncha</taxon>
        <taxon>Coccoidea</taxon>
        <taxon>Coccidae</taxon>
        <taxon>Parthenolecanium</taxon>
    </lineage>
</organism>
<protein>
    <submittedName>
        <fullName evidence="2">Uncharacterized protein</fullName>
    </submittedName>
</protein>
<gene>
    <name evidence="2" type="ORF">V9T40_001160</name>
</gene>
<reference evidence="2 3" key="1">
    <citation type="submission" date="2024-03" db="EMBL/GenBank/DDBJ databases">
        <title>Adaptation during the transition from Ophiocordyceps entomopathogen to insect associate is accompanied by gene loss and intensified selection.</title>
        <authorList>
            <person name="Ward C.M."/>
            <person name="Onetto C.A."/>
            <person name="Borneman A.R."/>
        </authorList>
    </citation>
    <scope>NUCLEOTIDE SEQUENCE [LARGE SCALE GENOMIC DNA]</scope>
    <source>
        <strain evidence="2">AWRI1</strain>
        <tissue evidence="2">Single Adult Female</tissue>
    </source>
</reference>
<dbReference type="Proteomes" id="UP001367676">
    <property type="component" value="Unassembled WGS sequence"/>
</dbReference>
<dbReference type="EMBL" id="JBBCAQ010000034">
    <property type="protein sequence ID" value="KAK7580531.1"/>
    <property type="molecule type" value="Genomic_DNA"/>
</dbReference>
<accession>A0AAN9TRV2</accession>
<name>A0AAN9TRV2_9HEMI</name>